<gene>
    <name evidence="2" type="ORF">SAMN05444411_1224</name>
</gene>
<dbReference type="STRING" id="762486.SAMN05444411_1224"/>
<protein>
    <recommendedName>
        <fullName evidence="4">Lipoprotein</fullName>
    </recommendedName>
</protein>
<reference evidence="2 3" key="1">
    <citation type="submission" date="2016-10" db="EMBL/GenBank/DDBJ databases">
        <authorList>
            <person name="de Groot N.N."/>
        </authorList>
    </citation>
    <scope>NUCLEOTIDE SEQUENCE [LARGE SCALE GENOMIC DNA]</scope>
    <source>
        <strain evidence="2 3">DSM 24956</strain>
    </source>
</reference>
<dbReference type="EMBL" id="FNNJ01000022">
    <property type="protein sequence ID" value="SDY09061.1"/>
    <property type="molecule type" value="Genomic_DNA"/>
</dbReference>
<dbReference type="AlphaFoldDB" id="A0A1H3H0R3"/>
<feature type="signal peptide" evidence="1">
    <location>
        <begin position="1"/>
        <end position="24"/>
    </location>
</feature>
<proteinExistence type="predicted"/>
<evidence type="ECO:0000256" key="1">
    <source>
        <dbReference type="SAM" id="SignalP"/>
    </source>
</evidence>
<dbReference type="RefSeq" id="WP_090126567.1">
    <property type="nucleotide sequence ID" value="NZ_FNNJ01000022.1"/>
</dbReference>
<keyword evidence="3" id="KW-1185">Reference proteome</keyword>
<name>A0A1H3H0R3_9FLAO</name>
<dbReference type="OrthoDB" id="1449110at2"/>
<feature type="chain" id="PRO_5011679172" description="Lipoprotein" evidence="1">
    <location>
        <begin position="25"/>
        <end position="163"/>
    </location>
</feature>
<evidence type="ECO:0008006" key="4">
    <source>
        <dbReference type="Google" id="ProtNLM"/>
    </source>
</evidence>
<evidence type="ECO:0000313" key="2">
    <source>
        <dbReference type="EMBL" id="SDY09061.1"/>
    </source>
</evidence>
<keyword evidence="1" id="KW-0732">Signal</keyword>
<evidence type="ECO:0000313" key="3">
    <source>
        <dbReference type="Proteomes" id="UP000199595"/>
    </source>
</evidence>
<dbReference type="PROSITE" id="PS51257">
    <property type="entry name" value="PROKAR_LIPOPROTEIN"/>
    <property type="match status" value="1"/>
</dbReference>
<organism evidence="2 3">
    <name type="scientific">Lutibacter oricola</name>
    <dbReference type="NCBI Taxonomy" id="762486"/>
    <lineage>
        <taxon>Bacteria</taxon>
        <taxon>Pseudomonadati</taxon>
        <taxon>Bacteroidota</taxon>
        <taxon>Flavobacteriia</taxon>
        <taxon>Flavobacteriales</taxon>
        <taxon>Flavobacteriaceae</taxon>
        <taxon>Lutibacter</taxon>
    </lineage>
</organism>
<dbReference type="Proteomes" id="UP000199595">
    <property type="component" value="Unassembled WGS sequence"/>
</dbReference>
<accession>A0A1H3H0R3</accession>
<sequence length="163" mass="19104">MKKITLTTLLILCILIFSCNNSNKIDEINNYVEKIDSRKDLTESITEFETEIIGKGIVAGFEIYELTDKSKNIYRLTASIAKQNDSVGEYEFYYKNDSLIFARIKDFIQSKNNSQSLDTLVDSEFYYEDNRLIERTDKKNINYDGEMIKQISEFYLIYGKRTD</sequence>